<dbReference type="PANTHER" id="PTHR43649">
    <property type="entry name" value="ARABINOSE-BINDING PROTEIN-RELATED"/>
    <property type="match status" value="1"/>
</dbReference>
<keyword evidence="5" id="KW-1185">Reference proteome</keyword>
<keyword evidence="3" id="KW-0732">Signal</keyword>
<dbReference type="InterPro" id="IPR006059">
    <property type="entry name" value="SBP"/>
</dbReference>
<name>A0ABS7EKQ5_9GAMM</name>
<gene>
    <name evidence="4" type="ORF">K0504_15060</name>
</gene>
<dbReference type="PANTHER" id="PTHR43649:SF12">
    <property type="entry name" value="DIACETYLCHITOBIOSE BINDING PROTEIN DASA"/>
    <property type="match status" value="1"/>
</dbReference>
<dbReference type="Proteomes" id="UP001166251">
    <property type="component" value="Unassembled WGS sequence"/>
</dbReference>
<evidence type="ECO:0000256" key="1">
    <source>
        <dbReference type="ARBA" id="ARBA00004418"/>
    </source>
</evidence>
<evidence type="ECO:0000256" key="3">
    <source>
        <dbReference type="SAM" id="SignalP"/>
    </source>
</evidence>
<evidence type="ECO:0000313" key="4">
    <source>
        <dbReference type="EMBL" id="MBW8192356.1"/>
    </source>
</evidence>
<reference evidence="4" key="1">
    <citation type="submission" date="2021-07" db="EMBL/GenBank/DDBJ databases">
        <title>Neiella marina sp. nov., isolated from the intestinal content of sea cucumber Apostichopus japonicus.</title>
        <authorList>
            <person name="Bai X."/>
        </authorList>
    </citation>
    <scope>NUCLEOTIDE SEQUENCE</scope>
    <source>
        <strain evidence="4">126</strain>
    </source>
</reference>
<dbReference type="Gene3D" id="3.40.190.10">
    <property type="entry name" value="Periplasmic binding protein-like II"/>
    <property type="match status" value="4"/>
</dbReference>
<dbReference type="Pfam" id="PF01547">
    <property type="entry name" value="SBP_bac_1"/>
    <property type="match status" value="1"/>
</dbReference>
<evidence type="ECO:0000313" key="5">
    <source>
        <dbReference type="Proteomes" id="UP001166251"/>
    </source>
</evidence>
<comment type="caution">
    <text evidence="4">The sequence shown here is derived from an EMBL/GenBank/DDBJ whole genome shotgun (WGS) entry which is preliminary data.</text>
</comment>
<sequence length="687" mass="75686">MSKRLQLLALSLFLLSLATLGHVQAKTALKVATYELHPYVGSQLEQLGATSEIVSAALQQTPYSADISFYKAARAKELAIQGLVDAVFPAVYDAELSSKLVYSDAIPGIKVGLLRKKTGQPHSSLTLVGKSIGIVRGAIPPVISKRFTGATFHEKANNQILLKMLMADRLDFILINKFTAADLMVDQYPEMIGQLEFVESTTLSVDFHLAFSRSFANAENLAAQFNRNLNQLIASGDMQKIYYQHGLSLFTASKGKQVLRVATVANNEMLTMQKLANLYQFEHPNIQFEWHVLDENILRRRLLSELAIGKGQYDVMTIGAYEAATWAKRGWLTPIANLPDDYLENDIITSIRDSLTFDGHMTALPFYGETSVTYYRTDLFATAGLSMASHPSYDDILRYAKAIHNPQAGTYGICLRGKPGWGENIALLSTMANAYGGQWFDMQWQPQLTTEAWQKALSRYHELLVNYGPPIPEEKGYKQNLQLFAAGKCGIWIDASVAAGTLFSPTTSTVSNSVAMAPAPKAITSKGSSWLWTWSLAVPSSSKLKPEALEFIAWATSPAYIQLVAQMSGWIAVPPGTRHSTYASEKYRAAAPFSPDILEYIENATPFDNTLPPSPYSGIQFAAIAEFPAIGTQVGLQAAQVLRGEKTVEQALLAAQRFVQAKMRLANYHPQDHQDTETDAPSNEQDK</sequence>
<dbReference type="EMBL" id="JAHZSS010000021">
    <property type="protein sequence ID" value="MBW8192356.1"/>
    <property type="molecule type" value="Genomic_DNA"/>
</dbReference>
<dbReference type="InterPro" id="IPR050490">
    <property type="entry name" value="Bact_solute-bd_prot1"/>
</dbReference>
<comment type="similarity">
    <text evidence="2">Belongs to the bacterial solute-binding protein 1 family.</text>
</comment>
<dbReference type="RefSeq" id="WP_220104976.1">
    <property type="nucleotide sequence ID" value="NZ_JAHZSS010000021.1"/>
</dbReference>
<accession>A0ABS7EKQ5</accession>
<feature type="chain" id="PRO_5046229743" evidence="3">
    <location>
        <begin position="26"/>
        <end position="687"/>
    </location>
</feature>
<proteinExistence type="inferred from homology"/>
<organism evidence="4 5">
    <name type="scientific">Neiella holothuriorum</name>
    <dbReference type="NCBI Taxonomy" id="2870530"/>
    <lineage>
        <taxon>Bacteria</taxon>
        <taxon>Pseudomonadati</taxon>
        <taxon>Pseudomonadota</taxon>
        <taxon>Gammaproteobacteria</taxon>
        <taxon>Alteromonadales</taxon>
        <taxon>Echinimonadaceae</taxon>
        <taxon>Neiella</taxon>
    </lineage>
</organism>
<dbReference type="CDD" id="cd13585">
    <property type="entry name" value="PBP2_TMBP_like"/>
    <property type="match status" value="1"/>
</dbReference>
<protein>
    <submittedName>
        <fullName evidence="4">Extracellular solute-binding protein</fullName>
    </submittedName>
</protein>
<feature type="signal peptide" evidence="3">
    <location>
        <begin position="1"/>
        <end position="25"/>
    </location>
</feature>
<dbReference type="SUPFAM" id="SSF53850">
    <property type="entry name" value="Periplasmic binding protein-like II"/>
    <property type="match status" value="2"/>
</dbReference>
<comment type="subcellular location">
    <subcellularLocation>
        <location evidence="1">Periplasm</location>
    </subcellularLocation>
</comment>
<evidence type="ECO:0000256" key="2">
    <source>
        <dbReference type="ARBA" id="ARBA00008520"/>
    </source>
</evidence>